<accession>A0A2T2YQC1</accession>
<dbReference type="RefSeq" id="WP_063031753.1">
    <property type="nucleotide sequence ID" value="NZ_PYHS01000033.1"/>
</dbReference>
<dbReference type="Proteomes" id="UP000241647">
    <property type="component" value="Unassembled WGS sequence"/>
</dbReference>
<name>A0A2T2YQC1_9NOCA</name>
<dbReference type="AlphaFoldDB" id="A0A2T2YQC1"/>
<evidence type="ECO:0000313" key="2">
    <source>
        <dbReference type="Proteomes" id="UP000241647"/>
    </source>
</evidence>
<organism evidence="1 2">
    <name type="scientific">Nocardia nova</name>
    <dbReference type="NCBI Taxonomy" id="37330"/>
    <lineage>
        <taxon>Bacteria</taxon>
        <taxon>Bacillati</taxon>
        <taxon>Actinomycetota</taxon>
        <taxon>Actinomycetes</taxon>
        <taxon>Mycobacteriales</taxon>
        <taxon>Nocardiaceae</taxon>
        <taxon>Nocardia</taxon>
    </lineage>
</organism>
<proteinExistence type="predicted"/>
<protein>
    <submittedName>
        <fullName evidence="1">Uncharacterized protein</fullName>
    </submittedName>
</protein>
<reference evidence="1 2" key="1">
    <citation type="submission" date="2018-02" db="EMBL/GenBank/DDBJ databases">
        <title>8 Nocardia nova and 1 Nocardia cyriacigeorgica strain used for evolution to TMP-SMX.</title>
        <authorList>
            <person name="Mehta H."/>
            <person name="Weng J."/>
            <person name="Shamoo Y."/>
        </authorList>
    </citation>
    <scope>NUCLEOTIDE SEQUENCE [LARGE SCALE GENOMIC DNA]</scope>
    <source>
        <strain evidence="1 2">ATCC 33727</strain>
    </source>
</reference>
<gene>
    <name evidence="1" type="ORF">C8259_33575</name>
</gene>
<evidence type="ECO:0000313" key="1">
    <source>
        <dbReference type="EMBL" id="PSR57693.1"/>
    </source>
</evidence>
<sequence length="164" mass="18586">MARDIHGIPHHHTQQSDLVRFEFFGPAITQGRATDIRSIHFFGGGYGNSPLGQLRYLICHECRRGFIGNIDVDRVVQSRGIAIRALACVREPLPGYLWRTSVQVPDSQRFWQLIAERTGEDYADVDSTCERVEPHLRGGVTYAPTNHDRAPGWFQMTGPGQDRR</sequence>
<dbReference type="EMBL" id="PYHS01000033">
    <property type="protein sequence ID" value="PSR57693.1"/>
    <property type="molecule type" value="Genomic_DNA"/>
</dbReference>
<comment type="caution">
    <text evidence="1">The sequence shown here is derived from an EMBL/GenBank/DDBJ whole genome shotgun (WGS) entry which is preliminary data.</text>
</comment>